<keyword evidence="1" id="KW-1133">Transmembrane helix</keyword>
<proteinExistence type="predicted"/>
<keyword evidence="1" id="KW-0472">Membrane</keyword>
<dbReference type="Proteomes" id="UP000571817">
    <property type="component" value="Unassembled WGS sequence"/>
</dbReference>
<dbReference type="RefSeq" id="WP_179479734.1">
    <property type="nucleotide sequence ID" value="NZ_JACCFW010000001.1"/>
</dbReference>
<evidence type="ECO:0000256" key="1">
    <source>
        <dbReference type="SAM" id="Phobius"/>
    </source>
</evidence>
<dbReference type="AlphaFoldDB" id="A0A853DBV9"/>
<name>A0A853DBV9_9MICO</name>
<feature type="transmembrane region" description="Helical" evidence="1">
    <location>
        <begin position="73"/>
        <end position="93"/>
    </location>
</feature>
<evidence type="ECO:0000313" key="3">
    <source>
        <dbReference type="Proteomes" id="UP000571817"/>
    </source>
</evidence>
<reference evidence="2 3" key="1">
    <citation type="submission" date="2020-07" db="EMBL/GenBank/DDBJ databases">
        <title>Sequencing the genomes of 1000 actinobacteria strains.</title>
        <authorList>
            <person name="Klenk H.-P."/>
        </authorList>
    </citation>
    <scope>NUCLEOTIDE SEQUENCE [LARGE SCALE GENOMIC DNA]</scope>
    <source>
        <strain evidence="2 3">DSM 29531</strain>
    </source>
</reference>
<evidence type="ECO:0000313" key="2">
    <source>
        <dbReference type="EMBL" id="NYJ74087.1"/>
    </source>
</evidence>
<protein>
    <submittedName>
        <fullName evidence="2">Uncharacterized protein</fullName>
    </submittedName>
</protein>
<comment type="caution">
    <text evidence="2">The sequence shown here is derived from an EMBL/GenBank/DDBJ whole genome shotgun (WGS) entry which is preliminary data.</text>
</comment>
<keyword evidence="1" id="KW-0812">Transmembrane</keyword>
<accession>A0A853DBV9</accession>
<organism evidence="2 3">
    <name type="scientific">Allobranchiibius huperziae</name>
    <dbReference type="NCBI Taxonomy" id="1874116"/>
    <lineage>
        <taxon>Bacteria</taxon>
        <taxon>Bacillati</taxon>
        <taxon>Actinomycetota</taxon>
        <taxon>Actinomycetes</taxon>
        <taxon>Micrococcales</taxon>
        <taxon>Dermacoccaceae</taxon>
        <taxon>Allobranchiibius</taxon>
    </lineage>
</organism>
<dbReference type="EMBL" id="JACCFW010000001">
    <property type="protein sequence ID" value="NYJ74087.1"/>
    <property type="molecule type" value="Genomic_DNA"/>
</dbReference>
<feature type="transmembrane region" description="Helical" evidence="1">
    <location>
        <begin position="99"/>
        <end position="119"/>
    </location>
</feature>
<sequence length="147" mass="15948">MSALRIAGLANTGSIFQTGLQVRVVGDLVHAWVPTGSRSSPPHFHGRVDTGSRQPYIRGTVREAWMEANLPRLWWGLTVWMVLIAVFGIVTLAHGDRVGLAPLLIGIFGGVGFAGLAAVSSSQRGSWFDDKYEELDDELTRWAATSS</sequence>
<keyword evidence="3" id="KW-1185">Reference proteome</keyword>
<gene>
    <name evidence="2" type="ORF">HNR15_001050</name>
</gene>